<gene>
    <name evidence="1" type="ORF">IDJ77_15075</name>
</gene>
<dbReference type="Proteomes" id="UP000606600">
    <property type="component" value="Unassembled WGS sequence"/>
</dbReference>
<evidence type="ECO:0008006" key="3">
    <source>
        <dbReference type="Google" id="ProtNLM"/>
    </source>
</evidence>
<dbReference type="RefSeq" id="WP_191189795.1">
    <property type="nucleotide sequence ID" value="NZ_JACWMY010000007.1"/>
</dbReference>
<reference evidence="1 2" key="1">
    <citation type="submission" date="2020-09" db="EMBL/GenBank/DDBJ databases">
        <title>Novel species of Mucilaginibacter isolated from a glacier on the Tibetan Plateau.</title>
        <authorList>
            <person name="Liu Q."/>
            <person name="Xin Y.-H."/>
        </authorList>
    </citation>
    <scope>NUCLEOTIDE SEQUENCE [LARGE SCALE GENOMIC DNA]</scope>
    <source>
        <strain evidence="1 2">ZT4R22</strain>
    </source>
</reference>
<dbReference type="EMBL" id="JACWMY010000007">
    <property type="protein sequence ID" value="MBD1365137.1"/>
    <property type="molecule type" value="Genomic_DNA"/>
</dbReference>
<sequence>MKANQNLVWRHYKALNELYTKGRTLAKITKNAYINAVLIKQKKLIKPKAGNIKILEAQPAFKAFYEKEFKTTYERFEKFLNDHNLNDDARQKYSAQDLLTLMFIAENRSTLKAGLTTIRKFSNLIFKGHGSKYLGQHPGLQLAVCKLLDITEFPEKDPKTLQWRLVVDCTAPRAVVLCENLDFLKVPWTARENQVELWYVGGNNTAIIDFISEDNLKLPIYYSCDWDHHGIRIYLMIKEKLKSKGCDLTLLFPENSDLRLPVVMPNHKSKWLHDKPFSGFKPELFTIEERKLIEELIQDDQWIEEESYELLGLLTYNKVLPWPGE</sequence>
<accession>A0ABR7WUD2</accession>
<proteinExistence type="predicted"/>
<protein>
    <recommendedName>
        <fullName evidence="3">Wadjet protein JetD C-terminal domain-containing protein</fullName>
    </recommendedName>
</protein>
<keyword evidence="2" id="KW-1185">Reference proteome</keyword>
<evidence type="ECO:0000313" key="1">
    <source>
        <dbReference type="EMBL" id="MBD1365137.1"/>
    </source>
</evidence>
<organism evidence="1 2">
    <name type="scientific">Mucilaginibacter pankratovii</name>
    <dbReference type="NCBI Taxonomy" id="2772110"/>
    <lineage>
        <taxon>Bacteria</taxon>
        <taxon>Pseudomonadati</taxon>
        <taxon>Bacteroidota</taxon>
        <taxon>Sphingobacteriia</taxon>
        <taxon>Sphingobacteriales</taxon>
        <taxon>Sphingobacteriaceae</taxon>
        <taxon>Mucilaginibacter</taxon>
    </lineage>
</organism>
<name>A0ABR7WUD2_9SPHI</name>
<comment type="caution">
    <text evidence="1">The sequence shown here is derived from an EMBL/GenBank/DDBJ whole genome shotgun (WGS) entry which is preliminary data.</text>
</comment>
<evidence type="ECO:0000313" key="2">
    <source>
        <dbReference type="Proteomes" id="UP000606600"/>
    </source>
</evidence>